<keyword evidence="2" id="KW-1185">Reference proteome</keyword>
<reference evidence="1" key="1">
    <citation type="submission" date="2019-04" db="EMBL/GenBank/DDBJ databases">
        <authorList>
            <person name="Assadpour T."/>
            <person name="Ahmed J."/>
            <person name="Anderson S."/>
            <person name="Espinosa K."/>
            <person name="Gadsden T."/>
            <person name="Graham A."/>
            <person name="Hajjar W."/>
            <person name="Howard T."/>
            <person name="Lacafta O."/>
            <person name="Matney K."/>
            <person name="Matsen K."/>
            <person name="Osu J."/>
            <person name="Rupe E."/>
            <person name="Sang H."/>
            <person name="Wadi S."/>
            <person name="McNeal J."/>
            <person name="Temple L."/>
        </authorList>
    </citation>
    <scope>NUCLEOTIDE SEQUENCE [LARGE SCALE GENOMIC DNA]</scope>
</reference>
<evidence type="ECO:0000313" key="1">
    <source>
        <dbReference type="EMBL" id="QEM41138.1"/>
    </source>
</evidence>
<protein>
    <submittedName>
        <fullName evidence="1">Uncharacterized protein</fullName>
    </submittedName>
</protein>
<name>A0A5C1K5N9_9CAUD</name>
<gene>
    <name evidence="1" type="ORF">Zuri_41</name>
</gene>
<dbReference type="EMBL" id="MK863032">
    <property type="protein sequence ID" value="QEM41138.1"/>
    <property type="molecule type" value="Genomic_DNA"/>
</dbReference>
<accession>A0A5C1K5N9</accession>
<organism evidence="1 2">
    <name type="scientific">Pseudomonas phage Zuri</name>
    <dbReference type="NCBI Taxonomy" id="2604899"/>
    <lineage>
        <taxon>Viruses</taxon>
        <taxon>Duplodnaviria</taxon>
        <taxon>Heunggongvirae</taxon>
        <taxon>Uroviricota</taxon>
        <taxon>Caudoviricetes</taxon>
        <taxon>Schitoviridae</taxon>
        <taxon>Zurivirus</taxon>
        <taxon>Zurivirus zuri</taxon>
    </lineage>
</organism>
<proteinExistence type="predicted"/>
<sequence length="121" mass="13483">MSDLNQGHLPYPVEEHKGRVMCGDPVAIAYEWIMAYAKNLTDQVSDAYDGHGGEITVDELMEVADSHQPDENGNNGWGDYISRGGTFEGESVDPMFWEKYAIVRGKHIDDVDQSSFFSCSC</sequence>
<dbReference type="Proteomes" id="UP000322075">
    <property type="component" value="Segment"/>
</dbReference>
<evidence type="ECO:0000313" key="2">
    <source>
        <dbReference type="Proteomes" id="UP000322075"/>
    </source>
</evidence>